<proteinExistence type="predicted"/>
<organism evidence="1 2">
    <name type="scientific">Dallia pectoralis</name>
    <name type="common">Alaska blackfish</name>
    <dbReference type="NCBI Taxonomy" id="75939"/>
    <lineage>
        <taxon>Eukaryota</taxon>
        <taxon>Metazoa</taxon>
        <taxon>Chordata</taxon>
        <taxon>Craniata</taxon>
        <taxon>Vertebrata</taxon>
        <taxon>Euteleostomi</taxon>
        <taxon>Actinopterygii</taxon>
        <taxon>Neopterygii</taxon>
        <taxon>Teleostei</taxon>
        <taxon>Protacanthopterygii</taxon>
        <taxon>Esociformes</taxon>
        <taxon>Umbridae</taxon>
        <taxon>Dallia</taxon>
    </lineage>
</organism>
<keyword evidence="2" id="KW-1185">Reference proteome</keyword>
<protein>
    <submittedName>
        <fullName evidence="1">Uncharacterized protein</fullName>
    </submittedName>
</protein>
<dbReference type="Proteomes" id="UP001157502">
    <property type="component" value="Chromosome 20"/>
</dbReference>
<accession>A0ACC2FZ59</accession>
<name>A0ACC2FZ59_DALPE</name>
<dbReference type="EMBL" id="CM055747">
    <property type="protein sequence ID" value="KAJ7996606.1"/>
    <property type="molecule type" value="Genomic_DNA"/>
</dbReference>
<sequence length="80" mass="8837">MEDTPTSSDIDLDEIPSTHQVVPDSDKWRLQVRQVQLGLGVLLTDNSTISQEEPGIEPPTFRLIDNRLNPLGGGVTRVVE</sequence>
<reference evidence="1" key="1">
    <citation type="submission" date="2021-05" db="EMBL/GenBank/DDBJ databases">
        <authorList>
            <person name="Pan Q."/>
            <person name="Jouanno E."/>
            <person name="Zahm M."/>
            <person name="Klopp C."/>
            <person name="Cabau C."/>
            <person name="Louis A."/>
            <person name="Berthelot C."/>
            <person name="Parey E."/>
            <person name="Roest Crollius H."/>
            <person name="Montfort J."/>
            <person name="Robinson-Rechavi M."/>
            <person name="Bouchez O."/>
            <person name="Lampietro C."/>
            <person name="Lopez Roques C."/>
            <person name="Donnadieu C."/>
            <person name="Postlethwait J."/>
            <person name="Bobe J."/>
            <person name="Dillon D."/>
            <person name="Chandos A."/>
            <person name="von Hippel F."/>
            <person name="Guiguen Y."/>
        </authorList>
    </citation>
    <scope>NUCLEOTIDE SEQUENCE</scope>
    <source>
        <strain evidence="1">YG-Jan2019</strain>
    </source>
</reference>
<comment type="caution">
    <text evidence="1">The sequence shown here is derived from an EMBL/GenBank/DDBJ whole genome shotgun (WGS) entry which is preliminary data.</text>
</comment>
<evidence type="ECO:0000313" key="1">
    <source>
        <dbReference type="EMBL" id="KAJ7996606.1"/>
    </source>
</evidence>
<evidence type="ECO:0000313" key="2">
    <source>
        <dbReference type="Proteomes" id="UP001157502"/>
    </source>
</evidence>
<gene>
    <name evidence="1" type="ORF">DPEC_G00238800</name>
</gene>